<dbReference type="Proteomes" id="UP000183994">
    <property type="component" value="Unassembled WGS sequence"/>
</dbReference>
<reference evidence="2" key="1">
    <citation type="submission" date="2016-11" db="EMBL/GenBank/DDBJ databases">
        <authorList>
            <person name="Varghese N."/>
            <person name="Submissions S."/>
        </authorList>
    </citation>
    <scope>NUCLEOTIDE SEQUENCE [LARGE SCALE GENOMIC DNA]</scope>
    <source>
        <strain evidence="2">DSM 16219</strain>
    </source>
</reference>
<evidence type="ECO:0000313" key="1">
    <source>
        <dbReference type="EMBL" id="SHK37165.1"/>
    </source>
</evidence>
<organism evidence="1 2">
    <name type="scientific">Desulfatibacillum alkenivorans DSM 16219</name>
    <dbReference type="NCBI Taxonomy" id="1121393"/>
    <lineage>
        <taxon>Bacteria</taxon>
        <taxon>Pseudomonadati</taxon>
        <taxon>Thermodesulfobacteriota</taxon>
        <taxon>Desulfobacteria</taxon>
        <taxon>Desulfobacterales</taxon>
        <taxon>Desulfatibacillaceae</taxon>
        <taxon>Desulfatibacillum</taxon>
    </lineage>
</organism>
<evidence type="ECO:0008006" key="3">
    <source>
        <dbReference type="Google" id="ProtNLM"/>
    </source>
</evidence>
<gene>
    <name evidence="1" type="ORF">SAMN02745216_03335</name>
</gene>
<dbReference type="EMBL" id="FQZU01000023">
    <property type="protein sequence ID" value="SHK37165.1"/>
    <property type="molecule type" value="Genomic_DNA"/>
</dbReference>
<dbReference type="AlphaFoldDB" id="A0A1M6RX91"/>
<dbReference type="OrthoDB" id="5506673at2"/>
<accession>A0A1M6RX91</accession>
<dbReference type="RefSeq" id="WP_073477398.1">
    <property type="nucleotide sequence ID" value="NZ_FQZU01000023.1"/>
</dbReference>
<keyword evidence="2" id="KW-1185">Reference proteome</keyword>
<evidence type="ECO:0000313" key="2">
    <source>
        <dbReference type="Proteomes" id="UP000183994"/>
    </source>
</evidence>
<dbReference type="SUPFAM" id="SSF53756">
    <property type="entry name" value="UDP-Glycosyltransferase/glycogen phosphorylase"/>
    <property type="match status" value="1"/>
</dbReference>
<dbReference type="STRING" id="1121393.SAMN02745216_03335"/>
<name>A0A1M6RX91_9BACT</name>
<sequence>MNYAAVRYRAIEKISSPILTAMARMNMARAAAVFIGAHMRTEQSAEGAHPVNIVYLPKPGHTEDIMACFKGRERYGILTLDRKLVKAVFAAFLPKTMDDNNYKTADAQANAAKLRLRAFWVRVLKYLQPSLNFHALFTGNFSYASEQELAAACTELGVPFIALHKECMKTPGLRPFYVDVYKTRKIPFQGTAICNYNEMETGIQAEAGVFDPDRIKIVGMPRLSRVHWRREDLVRSGNKADAPTILFFSFNSKAGLPVLGRKIPGSYETLQAGLEKLNVERASDACHHALVNLARENPGIKVIIKTKGDQKARRFMTRLFGENPDFPSNLHLAEGGDLLDMLSQATVAASFNSTTLFEAIALDKPVVVPWFYEITDPALKPYILDMDDAVLYAHSEEEFCSMLKDLALKPHEGGRELSQTSQRLLEKWCGNPDGKTGDRVRQVLDSLLSKSD</sequence>
<proteinExistence type="predicted"/>
<protein>
    <recommendedName>
        <fullName evidence="3">CDP-Glycerol:Poly(Glycerophosphate) glycerophosphotransferase</fullName>
    </recommendedName>
</protein>